<dbReference type="CDD" id="cd00331">
    <property type="entry name" value="IGPS"/>
    <property type="match status" value="1"/>
</dbReference>
<keyword evidence="12" id="KW-1185">Reference proteome</keyword>
<keyword evidence="8" id="KW-0456">Lyase</keyword>
<dbReference type="Pfam" id="PF00218">
    <property type="entry name" value="IGPS"/>
    <property type="match status" value="1"/>
</dbReference>
<dbReference type="EMBL" id="ML210206">
    <property type="protein sequence ID" value="TFK24132.1"/>
    <property type="molecule type" value="Genomic_DNA"/>
</dbReference>
<comment type="pathway">
    <text evidence="2">Amino-acid biosynthesis; L-tryptophan biosynthesis; L-tryptophan from chorismate: step 4/5.</text>
</comment>
<dbReference type="GO" id="GO:0000162">
    <property type="term" value="P:L-tryptophan biosynthetic process"/>
    <property type="evidence" value="ECO:0007669"/>
    <property type="project" value="UniProtKB-UniPathway"/>
</dbReference>
<evidence type="ECO:0000256" key="1">
    <source>
        <dbReference type="ARBA" id="ARBA00001633"/>
    </source>
</evidence>
<comment type="catalytic activity">
    <reaction evidence="1">
        <text>1-(2-carboxyphenylamino)-1-deoxy-D-ribulose 5-phosphate + H(+) = (1S,2R)-1-C-(indol-3-yl)glycerol 3-phosphate + CO2 + H2O</text>
        <dbReference type="Rhea" id="RHEA:23476"/>
        <dbReference type="ChEBI" id="CHEBI:15377"/>
        <dbReference type="ChEBI" id="CHEBI:15378"/>
        <dbReference type="ChEBI" id="CHEBI:16526"/>
        <dbReference type="ChEBI" id="CHEBI:58613"/>
        <dbReference type="ChEBI" id="CHEBI:58866"/>
        <dbReference type="EC" id="4.1.1.48"/>
    </reaction>
</comment>
<dbReference type="Gene3D" id="3.20.20.70">
    <property type="entry name" value="Aldolase class I"/>
    <property type="match status" value="1"/>
</dbReference>
<proteinExistence type="predicted"/>
<evidence type="ECO:0000256" key="5">
    <source>
        <dbReference type="ARBA" id="ARBA00022793"/>
    </source>
</evidence>
<evidence type="ECO:0000313" key="10">
    <source>
        <dbReference type="EMBL" id="TFK24029.1"/>
    </source>
</evidence>
<dbReference type="SUPFAM" id="SSF51366">
    <property type="entry name" value="Ribulose-phoshate binding barrel"/>
    <property type="match status" value="1"/>
</dbReference>
<keyword evidence="4" id="KW-0028">Amino-acid biosynthesis</keyword>
<dbReference type="GO" id="GO:0004425">
    <property type="term" value="F:indole-3-glycerol-phosphate synthase activity"/>
    <property type="evidence" value="ECO:0007669"/>
    <property type="project" value="UniProtKB-EC"/>
</dbReference>
<dbReference type="EMBL" id="ML210208">
    <property type="protein sequence ID" value="TFK24029.1"/>
    <property type="molecule type" value="Genomic_DNA"/>
</dbReference>
<dbReference type="InterPro" id="IPR013798">
    <property type="entry name" value="Indole-3-glycerol_P_synth_dom"/>
</dbReference>
<evidence type="ECO:0000256" key="3">
    <source>
        <dbReference type="ARBA" id="ARBA00012362"/>
    </source>
</evidence>
<sequence>MSNETEPAKPSILSQMYEQRMKDIQADKIIPGSTPLDIQRLLNLSTAPPLISFVERLERNPSSLTPNPRPSLIAEIKRVIAHKGEVSPVPRPAALAHHFVGQGASAISVLTEPRWFKGSLLDLRGIREAVTDYPDRPAIIAKDLVFDEYQIDVARLNGADTVSLIVALLSQERLKALYDYSLSHGMEPLVKVHNSDEMTRAIDIGAKVIGIYNHNPHDFSVNLATTLKLAGMVNNHDDTLLCAIGGITTAAEVETYAQQGVKVILIEEDLKGDDGQPRPFFDDLPCTHAMEDIVDIFS</sequence>
<dbReference type="EC" id="4.1.1.48" evidence="3"/>
<evidence type="ECO:0000256" key="4">
    <source>
        <dbReference type="ARBA" id="ARBA00022605"/>
    </source>
</evidence>
<dbReference type="InterPro" id="IPR013785">
    <property type="entry name" value="Aldolase_TIM"/>
</dbReference>
<evidence type="ECO:0000256" key="7">
    <source>
        <dbReference type="ARBA" id="ARBA00023141"/>
    </source>
</evidence>
<dbReference type="UniPathway" id="UPA00035">
    <property type="reaction ID" value="UER00043"/>
</dbReference>
<dbReference type="InterPro" id="IPR011060">
    <property type="entry name" value="RibuloseP-bd_barrel"/>
</dbReference>
<accession>A0A5C3KTT2</accession>
<dbReference type="GO" id="GO:0004640">
    <property type="term" value="F:phosphoribosylanthranilate isomerase activity"/>
    <property type="evidence" value="ECO:0007669"/>
    <property type="project" value="TreeGrafter"/>
</dbReference>
<gene>
    <name evidence="11" type="ORF">FA15DRAFT_669894</name>
    <name evidence="10" type="ORF">FA15DRAFT_669995</name>
</gene>
<dbReference type="InterPro" id="IPR045186">
    <property type="entry name" value="Indole-3-glycerol_P_synth"/>
</dbReference>
<dbReference type="STRING" id="230819.A0A5C3KTT2"/>
<keyword evidence="6" id="KW-0822">Tryptophan biosynthesis</keyword>
<dbReference type="OrthoDB" id="524799at2759"/>
<name>A0A5C3KTT2_COPMA</name>
<evidence type="ECO:0000259" key="9">
    <source>
        <dbReference type="Pfam" id="PF00218"/>
    </source>
</evidence>
<dbReference type="PANTHER" id="PTHR22854">
    <property type="entry name" value="TRYPTOPHAN BIOSYNTHESIS PROTEIN"/>
    <property type="match status" value="1"/>
</dbReference>
<evidence type="ECO:0000313" key="12">
    <source>
        <dbReference type="Proteomes" id="UP000307440"/>
    </source>
</evidence>
<dbReference type="Proteomes" id="UP000307440">
    <property type="component" value="Unassembled WGS sequence"/>
</dbReference>
<keyword evidence="5" id="KW-0210">Decarboxylase</keyword>
<organism evidence="10 12">
    <name type="scientific">Coprinopsis marcescibilis</name>
    <name type="common">Agaric fungus</name>
    <name type="synonym">Psathyrella marcescibilis</name>
    <dbReference type="NCBI Taxonomy" id="230819"/>
    <lineage>
        <taxon>Eukaryota</taxon>
        <taxon>Fungi</taxon>
        <taxon>Dikarya</taxon>
        <taxon>Basidiomycota</taxon>
        <taxon>Agaricomycotina</taxon>
        <taxon>Agaricomycetes</taxon>
        <taxon>Agaricomycetidae</taxon>
        <taxon>Agaricales</taxon>
        <taxon>Agaricineae</taxon>
        <taxon>Psathyrellaceae</taxon>
        <taxon>Coprinopsis</taxon>
    </lineage>
</organism>
<keyword evidence="7" id="KW-0057">Aromatic amino acid biosynthesis</keyword>
<evidence type="ECO:0000256" key="6">
    <source>
        <dbReference type="ARBA" id="ARBA00022822"/>
    </source>
</evidence>
<dbReference type="PANTHER" id="PTHR22854:SF2">
    <property type="entry name" value="INDOLE-3-GLYCEROL-PHOSPHATE SYNTHASE"/>
    <property type="match status" value="1"/>
</dbReference>
<protein>
    <recommendedName>
        <fullName evidence="3">indole-3-glycerol-phosphate synthase</fullName>
        <ecNumber evidence="3">4.1.1.48</ecNumber>
    </recommendedName>
</protein>
<evidence type="ECO:0000256" key="2">
    <source>
        <dbReference type="ARBA" id="ARBA00004696"/>
    </source>
</evidence>
<dbReference type="AlphaFoldDB" id="A0A5C3KTT2"/>
<evidence type="ECO:0000313" key="11">
    <source>
        <dbReference type="EMBL" id="TFK24132.1"/>
    </source>
</evidence>
<feature type="domain" description="Indole-3-glycerol phosphate synthase" evidence="9">
    <location>
        <begin position="14"/>
        <end position="271"/>
    </location>
</feature>
<evidence type="ECO:0000256" key="8">
    <source>
        <dbReference type="ARBA" id="ARBA00023239"/>
    </source>
</evidence>
<reference evidence="10 12" key="1">
    <citation type="journal article" date="2019" name="Nat. Ecol. Evol.">
        <title>Megaphylogeny resolves global patterns of mushroom evolution.</title>
        <authorList>
            <person name="Varga T."/>
            <person name="Krizsan K."/>
            <person name="Foldi C."/>
            <person name="Dima B."/>
            <person name="Sanchez-Garcia M."/>
            <person name="Sanchez-Ramirez S."/>
            <person name="Szollosi G.J."/>
            <person name="Szarkandi J.G."/>
            <person name="Papp V."/>
            <person name="Albert L."/>
            <person name="Andreopoulos W."/>
            <person name="Angelini C."/>
            <person name="Antonin V."/>
            <person name="Barry K.W."/>
            <person name="Bougher N.L."/>
            <person name="Buchanan P."/>
            <person name="Buyck B."/>
            <person name="Bense V."/>
            <person name="Catcheside P."/>
            <person name="Chovatia M."/>
            <person name="Cooper J."/>
            <person name="Damon W."/>
            <person name="Desjardin D."/>
            <person name="Finy P."/>
            <person name="Geml J."/>
            <person name="Haridas S."/>
            <person name="Hughes K."/>
            <person name="Justo A."/>
            <person name="Karasinski D."/>
            <person name="Kautmanova I."/>
            <person name="Kiss B."/>
            <person name="Kocsube S."/>
            <person name="Kotiranta H."/>
            <person name="LaButti K.M."/>
            <person name="Lechner B.E."/>
            <person name="Liimatainen K."/>
            <person name="Lipzen A."/>
            <person name="Lukacs Z."/>
            <person name="Mihaltcheva S."/>
            <person name="Morgado L.N."/>
            <person name="Niskanen T."/>
            <person name="Noordeloos M.E."/>
            <person name="Ohm R.A."/>
            <person name="Ortiz-Santana B."/>
            <person name="Ovrebo C."/>
            <person name="Racz N."/>
            <person name="Riley R."/>
            <person name="Savchenko A."/>
            <person name="Shiryaev A."/>
            <person name="Soop K."/>
            <person name="Spirin V."/>
            <person name="Szebenyi C."/>
            <person name="Tomsovsky M."/>
            <person name="Tulloss R.E."/>
            <person name="Uehling J."/>
            <person name="Grigoriev I.V."/>
            <person name="Vagvolgyi C."/>
            <person name="Papp T."/>
            <person name="Martin F.M."/>
            <person name="Miettinen O."/>
            <person name="Hibbett D.S."/>
            <person name="Nagy L.G."/>
        </authorList>
    </citation>
    <scope>NUCLEOTIDE SEQUENCE [LARGE SCALE GENOMIC DNA]</scope>
    <source>
        <strain evidence="10 12">CBS 121175</strain>
    </source>
</reference>